<evidence type="ECO:0000256" key="1">
    <source>
        <dbReference type="SAM" id="MobiDB-lite"/>
    </source>
</evidence>
<reference evidence="2" key="1">
    <citation type="submission" date="2018-05" db="EMBL/GenBank/DDBJ databases">
        <authorList>
            <person name="Lanie J.A."/>
            <person name="Ng W.-L."/>
            <person name="Kazmierczak K.M."/>
            <person name="Andrzejewski T.M."/>
            <person name="Davidsen T.M."/>
            <person name="Wayne K.J."/>
            <person name="Tettelin H."/>
            <person name="Glass J.I."/>
            <person name="Rusch D."/>
            <person name="Podicherti R."/>
            <person name="Tsui H.-C.T."/>
            <person name="Winkler M.E."/>
        </authorList>
    </citation>
    <scope>NUCLEOTIDE SEQUENCE</scope>
</reference>
<gene>
    <name evidence="2" type="ORF">METZ01_LOCUS278517</name>
</gene>
<dbReference type="EMBL" id="UINC01081625">
    <property type="protein sequence ID" value="SVC25663.1"/>
    <property type="molecule type" value="Genomic_DNA"/>
</dbReference>
<organism evidence="2">
    <name type="scientific">marine metagenome</name>
    <dbReference type="NCBI Taxonomy" id="408172"/>
    <lineage>
        <taxon>unclassified sequences</taxon>
        <taxon>metagenomes</taxon>
        <taxon>ecological metagenomes</taxon>
    </lineage>
</organism>
<proteinExistence type="predicted"/>
<feature type="region of interest" description="Disordered" evidence="1">
    <location>
        <begin position="270"/>
        <end position="293"/>
    </location>
</feature>
<evidence type="ECO:0000313" key="2">
    <source>
        <dbReference type="EMBL" id="SVC25663.1"/>
    </source>
</evidence>
<name>A0A382KQB5_9ZZZZ</name>
<protein>
    <submittedName>
        <fullName evidence="2">Uncharacterized protein</fullName>
    </submittedName>
</protein>
<dbReference type="AlphaFoldDB" id="A0A382KQB5"/>
<feature type="non-terminal residue" evidence="2">
    <location>
        <position position="1"/>
    </location>
</feature>
<sequence>ESIDARLAHAGADIDRVHRGIRHMHARLHDLTPDRVRFFAGGGMLGGLQLLDINEDVLYWWRSRWQASRQEWQRMREQVDGVDGDILLGGIPRTPAFSGLTGQDYTGLTKYFDLIFPKHYYWHRGMDGLYGTVFRWVKRLMIWNPSLTENDCFRVVELLTGVHIPGVDTLVDLEKGHTQAFFDEMVYTETRRALEGIGDPSKVIGWVSTGREPHGGDQMPPSALKGILETAQRAGLERFLYHPEPDIGAGEWLQISTMCGSVWPEDLKARGYWPGDTPRPDTWNGGRPTPGEE</sequence>
<accession>A0A382KQB5</accession>